<proteinExistence type="predicted"/>
<feature type="region of interest" description="Disordered" evidence="2">
    <location>
        <begin position="39"/>
        <end position="77"/>
    </location>
</feature>
<keyword evidence="4" id="KW-1185">Reference proteome</keyword>
<protein>
    <submittedName>
        <fullName evidence="3">Peptidase C60</fullName>
    </submittedName>
</protein>
<dbReference type="AlphaFoldDB" id="W9GFN1"/>
<dbReference type="InterPro" id="IPR042001">
    <property type="entry name" value="Sortase_F"/>
</dbReference>
<accession>W9GFN1</accession>
<evidence type="ECO:0000313" key="3">
    <source>
        <dbReference type="EMBL" id="EWT05011.1"/>
    </source>
</evidence>
<dbReference type="EMBL" id="AWQS01000157">
    <property type="protein sequence ID" value="EWT05011.1"/>
    <property type="molecule type" value="Genomic_DNA"/>
</dbReference>
<dbReference type="Pfam" id="PF04203">
    <property type="entry name" value="Sortase"/>
    <property type="match status" value="1"/>
</dbReference>
<dbReference type="CDD" id="cd05829">
    <property type="entry name" value="Sortase_F"/>
    <property type="match status" value="1"/>
</dbReference>
<gene>
    <name evidence="3" type="ORF">N864_04610</name>
</gene>
<dbReference type="Gene3D" id="2.40.260.10">
    <property type="entry name" value="Sortase"/>
    <property type="match status" value="1"/>
</dbReference>
<evidence type="ECO:0000313" key="4">
    <source>
        <dbReference type="Proteomes" id="UP000019494"/>
    </source>
</evidence>
<dbReference type="InterPro" id="IPR005754">
    <property type="entry name" value="Sortase"/>
</dbReference>
<dbReference type="SUPFAM" id="SSF63817">
    <property type="entry name" value="Sortase"/>
    <property type="match status" value="1"/>
</dbReference>
<keyword evidence="1" id="KW-0378">Hydrolase</keyword>
<dbReference type="Proteomes" id="UP000019494">
    <property type="component" value="Unassembled WGS sequence"/>
</dbReference>
<feature type="compositionally biased region" description="Low complexity" evidence="2">
    <location>
        <begin position="39"/>
        <end position="64"/>
    </location>
</feature>
<reference evidence="4" key="1">
    <citation type="submission" date="2013-08" db="EMBL/GenBank/DDBJ databases">
        <title>Intrasporangium oryzae NRRL B-24470.</title>
        <authorList>
            <person name="Liu H."/>
            <person name="Wang G."/>
        </authorList>
    </citation>
    <scope>NUCLEOTIDE SEQUENCE [LARGE SCALE GENOMIC DNA]</scope>
    <source>
        <strain evidence="4">Q5-1</strain>
    </source>
</reference>
<comment type="caution">
    <text evidence="3">The sequence shown here is derived from an EMBL/GenBank/DDBJ whole genome shotgun (WGS) entry which is preliminary data.</text>
</comment>
<dbReference type="InterPro" id="IPR023365">
    <property type="entry name" value="Sortase_dom-sf"/>
</dbReference>
<evidence type="ECO:0000256" key="2">
    <source>
        <dbReference type="SAM" id="MobiDB-lite"/>
    </source>
</evidence>
<evidence type="ECO:0000256" key="1">
    <source>
        <dbReference type="ARBA" id="ARBA00022801"/>
    </source>
</evidence>
<name>W9GFN1_9MICO</name>
<organism evidence="3 4">
    <name type="scientific">Intrasporangium chromatireducens Q5-1</name>
    <dbReference type="NCBI Taxonomy" id="584657"/>
    <lineage>
        <taxon>Bacteria</taxon>
        <taxon>Bacillati</taxon>
        <taxon>Actinomycetota</taxon>
        <taxon>Actinomycetes</taxon>
        <taxon>Micrococcales</taxon>
        <taxon>Intrasporangiaceae</taxon>
        <taxon>Intrasporangium</taxon>
    </lineage>
</organism>
<sequence>MVAALVAGLFASWLSSPRPGDAAALGTALRGAAAVTTTPVDGTEPAAGSAAAAAASSPTLQATPAEPPAPGPTGATPTELTIAAAGLRMPVVPVGVAADGEMALPPTPARAGWYRYGALPGDPQGAVVIAGHLDQPWYGTGPLARLNDVSPGASVVVRTGATSRRYVVTEVQRVRKTRLDLATLFRVDGPPSLHIVTCGGRFDPVARRYDENVVLVARPV</sequence>
<dbReference type="GO" id="GO:0016787">
    <property type="term" value="F:hydrolase activity"/>
    <property type="evidence" value="ECO:0007669"/>
    <property type="project" value="UniProtKB-KW"/>
</dbReference>